<dbReference type="InterPro" id="IPR011204">
    <property type="entry name" value="Virulence_RhuM-like"/>
</dbReference>
<dbReference type="RefSeq" id="WP_161431122.1">
    <property type="nucleotide sequence ID" value="NZ_WUTT01000001.1"/>
</dbReference>
<dbReference type="OrthoDB" id="9802752at2"/>
<feature type="domain" description="Fido" evidence="1">
    <location>
        <begin position="179"/>
        <end position="327"/>
    </location>
</feature>
<organism evidence="2 3">
    <name type="scientific">Halomonas alimentaria</name>
    <dbReference type="NCBI Taxonomy" id="147248"/>
    <lineage>
        <taxon>Bacteria</taxon>
        <taxon>Pseudomonadati</taxon>
        <taxon>Pseudomonadota</taxon>
        <taxon>Gammaproteobacteria</taxon>
        <taxon>Oceanospirillales</taxon>
        <taxon>Halomonadaceae</taxon>
        <taxon>Halomonas</taxon>
    </lineage>
</organism>
<evidence type="ECO:0000259" key="1">
    <source>
        <dbReference type="PROSITE" id="PS51459"/>
    </source>
</evidence>
<evidence type="ECO:0000313" key="3">
    <source>
        <dbReference type="Proteomes" id="UP000487929"/>
    </source>
</evidence>
<dbReference type="PANTHER" id="PTHR35810:SF1">
    <property type="entry name" value="CYTOPLASMIC PROTEIN"/>
    <property type="match status" value="1"/>
</dbReference>
<keyword evidence="3" id="KW-1185">Reference proteome</keyword>
<dbReference type="PANTHER" id="PTHR35810">
    <property type="entry name" value="CYTOPLASMIC PROTEIN-RELATED"/>
    <property type="match status" value="1"/>
</dbReference>
<protein>
    <recommendedName>
        <fullName evidence="1">Fido domain-containing protein</fullName>
    </recommendedName>
</protein>
<dbReference type="SUPFAM" id="SSF140931">
    <property type="entry name" value="Fic-like"/>
    <property type="match status" value="1"/>
</dbReference>
<gene>
    <name evidence="2" type="ORF">GRB96_05235</name>
</gene>
<dbReference type="Pfam" id="PF13310">
    <property type="entry name" value="Virulence_RhuM"/>
    <property type="match status" value="1"/>
</dbReference>
<dbReference type="Gene3D" id="1.20.120.1870">
    <property type="entry name" value="Fic/DOC protein, Fido domain"/>
    <property type="match status" value="1"/>
</dbReference>
<dbReference type="InterPro" id="IPR053737">
    <property type="entry name" value="Type_II_TA_Toxin"/>
</dbReference>
<dbReference type="PROSITE" id="PS51459">
    <property type="entry name" value="FIDO"/>
    <property type="match status" value="1"/>
</dbReference>
<dbReference type="Proteomes" id="UP000487929">
    <property type="component" value="Unassembled WGS sequence"/>
</dbReference>
<name>A0A7X4W3Q1_9GAMM</name>
<dbReference type="InterPro" id="IPR003812">
    <property type="entry name" value="Fido"/>
</dbReference>
<dbReference type="InterPro" id="IPR036597">
    <property type="entry name" value="Fido-like_dom_sf"/>
</dbReference>
<dbReference type="Pfam" id="PF02661">
    <property type="entry name" value="Fic"/>
    <property type="match status" value="1"/>
</dbReference>
<dbReference type="AlphaFoldDB" id="A0A7X4W3Q1"/>
<reference evidence="2 3" key="1">
    <citation type="submission" date="2019-12" db="EMBL/GenBank/DDBJ databases">
        <title>Draft genome sequencing of Halomonas alimentaria DSM 15356.</title>
        <authorList>
            <person name="Pandiyan K."/>
            <person name="Kushwaha P."/>
            <person name="Gowdham M."/>
            <person name="Chakdar H."/>
            <person name="Singh A."/>
            <person name="Kumar M."/>
            <person name="Saxena A.K."/>
        </authorList>
    </citation>
    <scope>NUCLEOTIDE SEQUENCE [LARGE SCALE GENOMIC DNA]</scope>
    <source>
        <strain evidence="2 3">DSM 15356</strain>
    </source>
</reference>
<proteinExistence type="predicted"/>
<dbReference type="EMBL" id="WUTT01000001">
    <property type="protein sequence ID" value="NAW33823.1"/>
    <property type="molecule type" value="Genomic_DNA"/>
</dbReference>
<accession>A0A7X4W3Q1</accession>
<sequence>MNTNSQAPIVIYQEADQQVEVRLDVEQNTVWLSQRQMAEVFDTSTDNISLHLKNIYFDAELDETATTEESSVVRQEGHRQVRRRVRHYNLDAIISVGYRVNSRRAVQFRQWATRVLREHLTQGWTLNRQRFEENARELEAAMALVRKTAGSPALDAASGRGLVDIVTRYAQTFLLLQRYDEGLLTEPHAQAGGRLPTLNEVRTALASLKAELIAKGEATDLFARERGDGLDALLGNLDQTIFGEPAYPSVEAKAAHLLYFVVKNHPFADGNKRSAAYLFVDFLYRNNRLLNAHGEVVVNDVGLAALTLLIAESDPANKETMVRLIMNMLASPEARVSGESV</sequence>
<comment type="caution">
    <text evidence="2">The sequence shown here is derived from an EMBL/GenBank/DDBJ whole genome shotgun (WGS) entry which is preliminary data.</text>
</comment>
<evidence type="ECO:0000313" key="2">
    <source>
        <dbReference type="EMBL" id="NAW33823.1"/>
    </source>
</evidence>